<organism evidence="3 4">
    <name type="scientific">Siccibacter colletis</name>
    <dbReference type="NCBI Taxonomy" id="1505757"/>
    <lineage>
        <taxon>Bacteria</taxon>
        <taxon>Pseudomonadati</taxon>
        <taxon>Pseudomonadota</taxon>
        <taxon>Gammaproteobacteria</taxon>
        <taxon>Enterobacterales</taxon>
        <taxon>Enterobacteriaceae</taxon>
        <taxon>Siccibacter</taxon>
    </lineage>
</organism>
<sequence>MFINCTKIVVLSLSTLAWFAAGNANATVDFTGGQIVAQATDGSYSVKDDYGSVWSGVEREQVTASQVKSFGMTQAKTAAELEAAQRARTEIQTNALAQAKELAAHNKRYDAANTINVNVSSLKPDTLVNTPAGRVKASTLKPGTQVQVAFNSAFHPSVKGGHDGATNGGSRGDHGTGTGGDNAHDHAFGGHTGAGHGFHM</sequence>
<evidence type="ECO:0000313" key="3">
    <source>
        <dbReference type="EMBL" id="UYU30840.1"/>
    </source>
</evidence>
<feature type="region of interest" description="Disordered" evidence="1">
    <location>
        <begin position="155"/>
        <end position="200"/>
    </location>
</feature>
<evidence type="ECO:0000256" key="1">
    <source>
        <dbReference type="SAM" id="MobiDB-lite"/>
    </source>
</evidence>
<gene>
    <name evidence="3" type="ORF">KFZ77_13330</name>
</gene>
<protein>
    <submittedName>
        <fullName evidence="3">Uncharacterized protein</fullName>
    </submittedName>
</protein>
<keyword evidence="2" id="KW-0732">Signal</keyword>
<reference evidence="3 4" key="1">
    <citation type="submission" date="2021-05" db="EMBL/GenBank/DDBJ databases">
        <title>Isolation, identification, and the growth promoting effects of Pantoea dispersa strain YSD J2 from the aboveground leaves of Cyperus esculentus L.Var. Sativus.</title>
        <authorList>
            <person name="Wang S."/>
            <person name="Tang X.M."/>
            <person name="Huang Y.N."/>
        </authorList>
    </citation>
    <scope>NUCLEOTIDE SEQUENCE [LARGE SCALE GENOMIC DNA]</scope>
    <source>
        <strain evidence="4">YSD YN2</strain>
    </source>
</reference>
<dbReference type="RefSeq" id="WP_264384477.1">
    <property type="nucleotide sequence ID" value="NZ_CP074352.1"/>
</dbReference>
<feature type="signal peptide" evidence="2">
    <location>
        <begin position="1"/>
        <end position="26"/>
    </location>
</feature>
<dbReference type="Proteomes" id="UP001156318">
    <property type="component" value="Chromosome"/>
</dbReference>
<dbReference type="EMBL" id="CP074352">
    <property type="protein sequence ID" value="UYU30840.1"/>
    <property type="molecule type" value="Genomic_DNA"/>
</dbReference>
<evidence type="ECO:0000256" key="2">
    <source>
        <dbReference type="SAM" id="SignalP"/>
    </source>
</evidence>
<accession>A0ABY6JAG7</accession>
<evidence type="ECO:0000313" key="4">
    <source>
        <dbReference type="Proteomes" id="UP001156318"/>
    </source>
</evidence>
<name>A0ABY6JAG7_9ENTR</name>
<feature type="compositionally biased region" description="Gly residues" evidence="1">
    <location>
        <begin position="190"/>
        <end position="200"/>
    </location>
</feature>
<feature type="compositionally biased region" description="Gly residues" evidence="1">
    <location>
        <begin position="166"/>
        <end position="180"/>
    </location>
</feature>
<proteinExistence type="predicted"/>
<feature type="chain" id="PRO_5045818688" evidence="2">
    <location>
        <begin position="27"/>
        <end position="200"/>
    </location>
</feature>
<keyword evidence="4" id="KW-1185">Reference proteome</keyword>